<dbReference type="NCBIfam" id="TIGR00172">
    <property type="entry name" value="maf"/>
    <property type="match status" value="1"/>
</dbReference>
<dbReference type="PANTHER" id="PTHR43213:SF5">
    <property type="entry name" value="BIFUNCTIONAL DTTP_UTP PYROPHOSPHATASE_METHYLTRANSFERASE PROTEIN-RELATED"/>
    <property type="match status" value="1"/>
</dbReference>
<feature type="active site" description="Proton acceptor" evidence="4">
    <location>
        <position position="68"/>
    </location>
</feature>
<dbReference type="GO" id="GO:0036221">
    <property type="term" value="F:UTP diphosphatase activity"/>
    <property type="evidence" value="ECO:0007669"/>
    <property type="project" value="RHEA"/>
</dbReference>
<dbReference type="Pfam" id="PF02545">
    <property type="entry name" value="Maf"/>
    <property type="match status" value="1"/>
</dbReference>
<dbReference type="EC" id="3.6.1.9" evidence="4"/>
<dbReference type="Proteomes" id="UP000257131">
    <property type="component" value="Unassembled WGS sequence"/>
</dbReference>
<comment type="cofactor">
    <cofactor evidence="1 4">
        <name>a divalent metal cation</name>
        <dbReference type="ChEBI" id="CHEBI:60240"/>
    </cofactor>
</comment>
<evidence type="ECO:0000313" key="6">
    <source>
        <dbReference type="Proteomes" id="UP000257131"/>
    </source>
</evidence>
<dbReference type="SUPFAM" id="SSF52972">
    <property type="entry name" value="ITPase-like"/>
    <property type="match status" value="1"/>
</dbReference>
<evidence type="ECO:0000313" key="5">
    <source>
        <dbReference type="EMBL" id="REC58086.1"/>
    </source>
</evidence>
<dbReference type="GO" id="GO:0036218">
    <property type="term" value="F:dTTP diphosphatase activity"/>
    <property type="evidence" value="ECO:0007669"/>
    <property type="project" value="RHEA"/>
</dbReference>
<evidence type="ECO:0000256" key="3">
    <source>
        <dbReference type="ARBA" id="ARBA00023080"/>
    </source>
</evidence>
<feature type="site" description="Important for substrate specificity" evidence="4">
    <location>
        <position position="11"/>
    </location>
</feature>
<comment type="catalytic activity">
    <reaction evidence="4">
        <text>UTP + H2O = UMP + diphosphate + H(+)</text>
        <dbReference type="Rhea" id="RHEA:29395"/>
        <dbReference type="ChEBI" id="CHEBI:15377"/>
        <dbReference type="ChEBI" id="CHEBI:15378"/>
        <dbReference type="ChEBI" id="CHEBI:33019"/>
        <dbReference type="ChEBI" id="CHEBI:46398"/>
        <dbReference type="ChEBI" id="CHEBI:57865"/>
        <dbReference type="EC" id="3.6.1.9"/>
    </reaction>
</comment>
<dbReference type="RefSeq" id="WP_115978924.1">
    <property type="nucleotide sequence ID" value="NZ_QOHR01000004.1"/>
</dbReference>
<comment type="similarity">
    <text evidence="4">Belongs to the Maf family. YhdE subfamily.</text>
</comment>
<comment type="subcellular location">
    <subcellularLocation>
        <location evidence="4">Cytoplasm</location>
    </subcellularLocation>
</comment>
<dbReference type="EMBL" id="QOHR01000004">
    <property type="protein sequence ID" value="REC58086.1"/>
    <property type="molecule type" value="Genomic_DNA"/>
</dbReference>
<protein>
    <recommendedName>
        <fullName evidence="4">dTTP/UTP pyrophosphatase</fullName>
        <shortName evidence="4">dTTPase/UTPase</shortName>
        <ecNumber evidence="4">3.6.1.9</ecNumber>
    </recommendedName>
    <alternativeName>
        <fullName evidence="4">Nucleoside triphosphate pyrophosphatase</fullName>
    </alternativeName>
    <alternativeName>
        <fullName evidence="4">Nucleotide pyrophosphatase</fullName>
        <shortName evidence="4">Nucleotide PPase</shortName>
    </alternativeName>
</protein>
<name>A0A3D9BXH5_9RHOB</name>
<accession>A0A3D9BXH5</accession>
<dbReference type="OrthoDB" id="9807767at2"/>
<keyword evidence="4" id="KW-0963">Cytoplasm</keyword>
<dbReference type="AlphaFoldDB" id="A0A3D9BXH5"/>
<comment type="function">
    <text evidence="4">Nucleoside triphosphate pyrophosphatase that hydrolyzes dTTP and UTP. May have a dual role in cell division arrest and in preventing the incorporation of modified nucleotides into cellular nucleic acids.</text>
</comment>
<dbReference type="GO" id="GO:0009117">
    <property type="term" value="P:nucleotide metabolic process"/>
    <property type="evidence" value="ECO:0007669"/>
    <property type="project" value="UniProtKB-KW"/>
</dbReference>
<evidence type="ECO:0000256" key="4">
    <source>
        <dbReference type="HAMAP-Rule" id="MF_00528"/>
    </source>
</evidence>
<keyword evidence="6" id="KW-1185">Reference proteome</keyword>
<feature type="site" description="Important for substrate specificity" evidence="4">
    <location>
        <position position="151"/>
    </location>
</feature>
<sequence length="192" mass="20814">MRLILGSASPRRQELLARLGVVPDAVRPADIDETPATGELPRPYTERMAREKAAAVDAAPEDLVLAADTTVAAGRRILGKPADADEARAFLELLSGRRHRVVTAVALRRGDRLWQRRVDSAVKMKRLSEVEIRAYLASSEWQGKAGGYAIQGRAEAFIPWMQGSYSGVMGLPLTETAALLQGAGWPLWEAGA</sequence>
<gene>
    <name evidence="5" type="primary">maf</name>
    <name evidence="5" type="ORF">DRV84_05770</name>
</gene>
<evidence type="ECO:0000256" key="2">
    <source>
        <dbReference type="ARBA" id="ARBA00022801"/>
    </source>
</evidence>
<comment type="caution">
    <text evidence="4">Lacks conserved residue(s) required for the propagation of feature annotation.</text>
</comment>
<organism evidence="5 6">
    <name type="scientific">Rhodosalinus sediminis</name>
    <dbReference type="NCBI Taxonomy" id="1940533"/>
    <lineage>
        <taxon>Bacteria</taxon>
        <taxon>Pseudomonadati</taxon>
        <taxon>Pseudomonadota</taxon>
        <taxon>Alphaproteobacteria</taxon>
        <taxon>Rhodobacterales</taxon>
        <taxon>Paracoccaceae</taxon>
        <taxon>Rhodosalinus</taxon>
    </lineage>
</organism>
<dbReference type="CDD" id="cd00555">
    <property type="entry name" value="Maf"/>
    <property type="match status" value="1"/>
</dbReference>
<dbReference type="HAMAP" id="MF_00528">
    <property type="entry name" value="Maf"/>
    <property type="match status" value="1"/>
</dbReference>
<keyword evidence="3 4" id="KW-0546">Nucleotide metabolism</keyword>
<proteinExistence type="inferred from homology"/>
<dbReference type="Gene3D" id="3.90.950.10">
    <property type="match status" value="1"/>
</dbReference>
<evidence type="ECO:0000256" key="1">
    <source>
        <dbReference type="ARBA" id="ARBA00001968"/>
    </source>
</evidence>
<dbReference type="GO" id="GO:0005737">
    <property type="term" value="C:cytoplasm"/>
    <property type="evidence" value="ECO:0007669"/>
    <property type="project" value="UniProtKB-SubCell"/>
</dbReference>
<dbReference type="PIRSF" id="PIRSF006305">
    <property type="entry name" value="Maf"/>
    <property type="match status" value="1"/>
</dbReference>
<reference evidence="5 6" key="1">
    <citation type="journal article" date="2017" name="Int. J. Syst. Evol. Microbiol.">
        <title>Rhodosalinus sediminis gen. nov., sp. nov., isolated from marine saltern.</title>
        <authorList>
            <person name="Guo L.Y."/>
            <person name="Ling S.K."/>
            <person name="Li C.M."/>
            <person name="Chen G.J."/>
            <person name="Du Z.J."/>
        </authorList>
    </citation>
    <scope>NUCLEOTIDE SEQUENCE [LARGE SCALE GENOMIC DNA]</scope>
    <source>
        <strain evidence="5 6">WDN1C137</strain>
    </source>
</reference>
<dbReference type="InterPro" id="IPR029001">
    <property type="entry name" value="ITPase-like_fam"/>
</dbReference>
<comment type="caution">
    <text evidence="5">The sequence shown here is derived from an EMBL/GenBank/DDBJ whole genome shotgun (WGS) entry which is preliminary data.</text>
</comment>
<comment type="catalytic activity">
    <reaction evidence="4">
        <text>dTTP + H2O = dTMP + diphosphate + H(+)</text>
        <dbReference type="Rhea" id="RHEA:28534"/>
        <dbReference type="ChEBI" id="CHEBI:15377"/>
        <dbReference type="ChEBI" id="CHEBI:15378"/>
        <dbReference type="ChEBI" id="CHEBI:33019"/>
        <dbReference type="ChEBI" id="CHEBI:37568"/>
        <dbReference type="ChEBI" id="CHEBI:63528"/>
        <dbReference type="EC" id="3.6.1.9"/>
    </reaction>
</comment>
<dbReference type="PANTHER" id="PTHR43213">
    <property type="entry name" value="BIFUNCTIONAL DTTP/UTP PYROPHOSPHATASE/METHYLTRANSFERASE PROTEIN-RELATED"/>
    <property type="match status" value="1"/>
</dbReference>
<dbReference type="InterPro" id="IPR003697">
    <property type="entry name" value="Maf-like"/>
</dbReference>
<feature type="site" description="Important for substrate specificity" evidence="4">
    <location>
        <position position="69"/>
    </location>
</feature>
<keyword evidence="2 4" id="KW-0378">Hydrolase</keyword>